<dbReference type="AlphaFoldDB" id="A0A423W6C4"/>
<dbReference type="EMBL" id="LJZO01000012">
    <property type="protein sequence ID" value="ROV98898.1"/>
    <property type="molecule type" value="Genomic_DNA"/>
</dbReference>
<evidence type="ECO:0000256" key="1">
    <source>
        <dbReference type="SAM" id="MobiDB-lite"/>
    </source>
</evidence>
<dbReference type="Pfam" id="PF00722">
    <property type="entry name" value="Glyco_hydro_16"/>
    <property type="match status" value="1"/>
</dbReference>
<name>A0A423W6C4_CYTCH</name>
<dbReference type="InterPro" id="IPR000757">
    <property type="entry name" value="Beta-glucanase-like"/>
</dbReference>
<feature type="signal peptide" evidence="2">
    <location>
        <begin position="1"/>
        <end position="32"/>
    </location>
</feature>
<dbReference type="PANTHER" id="PTHR38121:SF5">
    <property type="entry name" value="GH16 DOMAIN-CONTAINING PROTEIN"/>
    <property type="match status" value="1"/>
</dbReference>
<feature type="chain" id="PRO_5019584633" description="GH16 domain-containing protein" evidence="2">
    <location>
        <begin position="33"/>
        <end position="386"/>
    </location>
</feature>
<proteinExistence type="predicted"/>
<dbReference type="PROSITE" id="PS51762">
    <property type="entry name" value="GH16_2"/>
    <property type="match status" value="1"/>
</dbReference>
<dbReference type="PANTHER" id="PTHR38121">
    <property type="entry name" value="GH16 DOMAIN-CONTAINING PROTEIN"/>
    <property type="match status" value="1"/>
</dbReference>
<feature type="region of interest" description="Disordered" evidence="1">
    <location>
        <begin position="342"/>
        <end position="361"/>
    </location>
</feature>
<comment type="caution">
    <text evidence="4">The sequence shown here is derived from an EMBL/GenBank/DDBJ whole genome shotgun (WGS) entry which is preliminary data.</text>
</comment>
<dbReference type="GO" id="GO:0004553">
    <property type="term" value="F:hydrolase activity, hydrolyzing O-glycosyl compounds"/>
    <property type="evidence" value="ECO:0007669"/>
    <property type="project" value="InterPro"/>
</dbReference>
<dbReference type="CDD" id="cd00413">
    <property type="entry name" value="Glyco_hydrolase_16"/>
    <property type="match status" value="1"/>
</dbReference>
<dbReference type="Proteomes" id="UP000284375">
    <property type="component" value="Unassembled WGS sequence"/>
</dbReference>
<dbReference type="Gene3D" id="2.60.120.200">
    <property type="match status" value="1"/>
</dbReference>
<dbReference type="InterPro" id="IPR013320">
    <property type="entry name" value="ConA-like_dom_sf"/>
</dbReference>
<accession>A0A423W6C4</accession>
<evidence type="ECO:0000256" key="2">
    <source>
        <dbReference type="SAM" id="SignalP"/>
    </source>
</evidence>
<evidence type="ECO:0000313" key="5">
    <source>
        <dbReference type="Proteomes" id="UP000284375"/>
    </source>
</evidence>
<keyword evidence="2" id="KW-0732">Signal</keyword>
<protein>
    <recommendedName>
        <fullName evidence="3">GH16 domain-containing protein</fullName>
    </recommendedName>
</protein>
<dbReference type="SUPFAM" id="SSF49899">
    <property type="entry name" value="Concanavalin A-like lectins/glucanases"/>
    <property type="match status" value="1"/>
</dbReference>
<gene>
    <name evidence="4" type="ORF">VSDG_03806</name>
</gene>
<evidence type="ECO:0000259" key="3">
    <source>
        <dbReference type="PROSITE" id="PS51762"/>
    </source>
</evidence>
<reference evidence="4 5" key="1">
    <citation type="submission" date="2015-09" db="EMBL/GenBank/DDBJ databases">
        <title>Host preference determinants of Valsa canker pathogens revealed by comparative genomics.</title>
        <authorList>
            <person name="Yin Z."/>
            <person name="Huang L."/>
        </authorList>
    </citation>
    <scope>NUCLEOTIDE SEQUENCE [LARGE SCALE GENOMIC DNA]</scope>
    <source>
        <strain evidence="4 5">YSFL</strain>
    </source>
</reference>
<dbReference type="GO" id="GO:0005975">
    <property type="term" value="P:carbohydrate metabolic process"/>
    <property type="evidence" value="ECO:0007669"/>
    <property type="project" value="InterPro"/>
</dbReference>
<feature type="domain" description="GH16" evidence="3">
    <location>
        <begin position="43"/>
        <end position="295"/>
    </location>
</feature>
<sequence>MRRPMYGIKGRRGGGRLITLASAILLSQRVLADCECGYSTTVSSNSSEDTPEEYVFTDLVETNFANISDVSKNTDWVRQAFNTTAESARGTYGEMFAVDNVETQHEVNGNGLQITVRSDEVEGLLSGGEIDSSRLDVYYGTFRSSLRLTDVSGTVSAFFWYFNDTQEIDMEFLSKDFHTENSSYPVNLVLQSRASEAAGYDASKTDNFRVAYLPFNPSTDFHEYRMDFTPSRVVFYADSAVLAVMERSAKGIPTSAGHLALSQWSNGNPSWSGGPPAADAVMEVRYVKAYFNSSEAARQDDFAARCRDPTAAGAVCAIPAVTPGNDTAAGFFFTGQKNMTKNQTVSSDSGVSGSEENGGPRRRAQDQWWLLLSGALFAAAAWTLGF</sequence>
<organism evidence="4 5">
    <name type="scientific">Cytospora chrysosperma</name>
    <name type="common">Cytospora canker fungus</name>
    <name type="synonym">Sphaeria chrysosperma</name>
    <dbReference type="NCBI Taxonomy" id="252740"/>
    <lineage>
        <taxon>Eukaryota</taxon>
        <taxon>Fungi</taxon>
        <taxon>Dikarya</taxon>
        <taxon>Ascomycota</taxon>
        <taxon>Pezizomycotina</taxon>
        <taxon>Sordariomycetes</taxon>
        <taxon>Sordariomycetidae</taxon>
        <taxon>Diaporthales</taxon>
        <taxon>Cytosporaceae</taxon>
        <taxon>Cytospora</taxon>
    </lineage>
</organism>
<evidence type="ECO:0000313" key="4">
    <source>
        <dbReference type="EMBL" id="ROV98898.1"/>
    </source>
</evidence>
<keyword evidence="5" id="KW-1185">Reference proteome</keyword>
<feature type="compositionally biased region" description="Low complexity" evidence="1">
    <location>
        <begin position="345"/>
        <end position="357"/>
    </location>
</feature>
<dbReference type="STRING" id="252740.A0A423W6C4"/>
<dbReference type="OrthoDB" id="25131at2759"/>